<dbReference type="GO" id="GO:0016485">
    <property type="term" value="P:protein processing"/>
    <property type="evidence" value="ECO:0007669"/>
    <property type="project" value="TreeGrafter"/>
</dbReference>
<reference evidence="11" key="1">
    <citation type="submission" date="2015-10" db="EMBL/GenBank/DDBJ databases">
        <title>EvidentialGene: Evidence-directed Construction of Complete mRNA Transcriptomes without Genomes.</title>
        <authorList>
            <person name="Gilbert D.G."/>
        </authorList>
    </citation>
    <scope>NUCLEOTIDE SEQUENCE</scope>
</reference>
<keyword evidence="7" id="KW-0862">Zinc</keyword>
<keyword evidence="5" id="KW-0479">Metal-binding</keyword>
<keyword evidence="8" id="KW-0325">Glycoprotein</keyword>
<evidence type="ECO:0000256" key="2">
    <source>
        <dbReference type="ARBA" id="ARBA00005988"/>
    </source>
</evidence>
<dbReference type="InterPro" id="IPR000834">
    <property type="entry name" value="Peptidase_M14"/>
</dbReference>
<dbReference type="SUPFAM" id="SSF53187">
    <property type="entry name" value="Zn-dependent exopeptidases"/>
    <property type="match status" value="2"/>
</dbReference>
<evidence type="ECO:0000256" key="3">
    <source>
        <dbReference type="ARBA" id="ARBA00022645"/>
    </source>
</evidence>
<dbReference type="PANTHER" id="PTHR11532:SF62">
    <property type="entry name" value="CARBOXYPEPTIDASE D"/>
    <property type="match status" value="1"/>
</dbReference>
<name>A0A0N8AX66_9CRUS</name>
<comment type="cofactor">
    <cofactor evidence="1">
        <name>Zn(2+)</name>
        <dbReference type="ChEBI" id="CHEBI:29105"/>
    </cofactor>
</comment>
<dbReference type="SUPFAM" id="SSF49464">
    <property type="entry name" value="Carboxypeptidase regulatory domain-like"/>
    <property type="match status" value="3"/>
</dbReference>
<dbReference type="InterPro" id="IPR057246">
    <property type="entry name" value="CARBOXYPEPT_ZN_1"/>
</dbReference>
<dbReference type="Gene3D" id="2.60.40.1120">
    <property type="entry name" value="Carboxypeptidase-like, regulatory domain"/>
    <property type="match status" value="3"/>
</dbReference>
<dbReference type="Gene3D" id="3.40.630.10">
    <property type="entry name" value="Zn peptidases"/>
    <property type="match status" value="2"/>
</dbReference>
<dbReference type="PROSITE" id="PS00133">
    <property type="entry name" value="CARBOXYPEPT_ZN_2"/>
    <property type="match status" value="2"/>
</dbReference>
<dbReference type="FunFam" id="3.40.630.10:FF:000020">
    <property type="entry name" value="Carboxypeptidase D"/>
    <property type="match status" value="2"/>
</dbReference>
<evidence type="ECO:0000313" key="11">
    <source>
        <dbReference type="EMBL" id="JAN13057.1"/>
    </source>
</evidence>
<evidence type="ECO:0000256" key="5">
    <source>
        <dbReference type="ARBA" id="ARBA00022723"/>
    </source>
</evidence>
<dbReference type="Pfam" id="PF13620">
    <property type="entry name" value="CarboxypepD_reg"/>
    <property type="match status" value="2"/>
</dbReference>
<keyword evidence="4" id="KW-0645">Protease</keyword>
<dbReference type="InterPro" id="IPR008969">
    <property type="entry name" value="CarboxyPept-like_regulatory"/>
</dbReference>
<evidence type="ECO:0000256" key="8">
    <source>
        <dbReference type="ARBA" id="ARBA00023180"/>
    </source>
</evidence>
<keyword evidence="3 11" id="KW-0121">Carboxypeptidase</keyword>
<feature type="domain" description="Peptidase M14" evidence="10">
    <location>
        <begin position="447"/>
        <end position="747"/>
    </location>
</feature>
<feature type="active site" description="Proton donor/acceptor" evidence="9">
    <location>
        <position position="319"/>
    </location>
</feature>
<evidence type="ECO:0000256" key="4">
    <source>
        <dbReference type="ARBA" id="ARBA00022670"/>
    </source>
</evidence>
<dbReference type="GO" id="GO:0005615">
    <property type="term" value="C:extracellular space"/>
    <property type="evidence" value="ECO:0007669"/>
    <property type="project" value="TreeGrafter"/>
</dbReference>
<dbReference type="GO" id="GO:0004181">
    <property type="term" value="F:metallocarboxypeptidase activity"/>
    <property type="evidence" value="ECO:0007669"/>
    <property type="project" value="InterPro"/>
</dbReference>
<feature type="domain" description="Peptidase M14" evidence="10">
    <location>
        <begin position="46"/>
        <end position="349"/>
    </location>
</feature>
<evidence type="ECO:0000256" key="7">
    <source>
        <dbReference type="ARBA" id="ARBA00022833"/>
    </source>
</evidence>
<sequence length="1351" mass="150648">MRVIYFNLHIWFLWFLWFLSSVTSSFSLISNNSSNLTQWNGVEINKYRSHEDLISVFETLERDFPFIAKRGTIGKSVQGRDLVFLRITANASAPRPIGRPMFKYVGNMHGNEAVGREVLIALAEHLAHNYEKDVEVTKLIESTDIYILPSLNPDGFAKAKEGDCYGSNSFSGRENANNVDLNRNFPDRLEIKGSPKNVDEELFIKGREPETLAIMLWIVNNPFVLSANLHGGSVVASYPFDDTVLHHECCVEGKAPDDTFFKHLARVYASNHPEMHKGNLCEGDNFKEGITNGAFWYDVPGGMQDFNYVFSNCFEITVELSCCKYPNASNLQMEWQGNRQSLIRYMQAIHLGVKGLVTDQQTNEAIPRARVTVVGVEYDVKTTNNGEYWRLLLPGNYSLQVSAFGYQDVEIHNVSVVEDAPTILNIRMIRAIPDLPDTDSKVYLEFGHHNYTEMETLLKKITEAFPTITRLYTIGQSIQGRELYVLEISDNPGQHEPGEPEFKYIANMHGNEVVGRELVLNLAIVLINGYGRDARITKLIDSTRIHLMPSMNPDGYEIALEGDENGGYGRGNANQVDLNRDFPDQYFPKDDNASFQPETLAVMNWSQSIPFVLSANLHGGSLVANYPFDDNPQGKSKVDSPSPDDALFRKLAKTYSYAHPTMHLGKSCHPSFAGRLLGVLDETFKDGITNGAYWYSVSGGMQDWNYVHTNDMEITVEVSCFKYPMAKDMKNYWELNRQSLLEYIEQIHHGLKGFVLDTNGFPIFNASIAVAGFEGKNVRSYTHGDYWRLLLPGEYHVTASASGFQSLSKTVNVPSDRAGVVNFTLQRVNVGEMIRLSIPPSPEKIKSSTIAVLPPTKVVQLPPDELEKILKKKVKQAPNLLCLYSVKSPEQQSEKPVWVLEIGDGAAANCATRKQPIQMGTVTKLHQPKVLVVNGIDRAAVASGRTFLLSLVDALISSDSDALSVTKSVSMHLIFDADPSAADEDCAATSSTKTDAEEAIIQFVQREKFTMILTPEFQWIGLVESSLSGLKQFREKQLVETYHHQMQGASDCSPGERRSSTVLNHISEISNGSITFRLGLSCCAKSDQTNAILTSHRATLFQLFLTARQGIAGVVTSQFGQPLAAIVKVTAARRAMISSADSLVVTTTRDGQFWIALARGEYAIEILSSDYVKKTKVVTVSDGGASQIVIQLSRDQRVGGLPRMVFVILVGSLLLSLLTIVLCCCSCYEKRKTQRKKKSSQWGFQLLQQTDRENMAPVLIDSSSSDEELFVQHSQHQHFKMRPPIRAVQEGSENSPFRPIRPKGKVLGARLGQYRDDTSSSDELEDFNSATSSSLEEEQLVDLRKSSRPAM</sequence>
<dbReference type="InterPro" id="IPR050753">
    <property type="entry name" value="Peptidase_M14_domain"/>
</dbReference>
<evidence type="ECO:0000256" key="6">
    <source>
        <dbReference type="ARBA" id="ARBA00022801"/>
    </source>
</evidence>
<accession>A0A0N8AX66</accession>
<keyword evidence="6" id="KW-0378">Hydrolase</keyword>
<comment type="similarity">
    <text evidence="2 9">Belongs to the peptidase M14 family.</text>
</comment>
<dbReference type="OrthoDB" id="10249045at2759"/>
<dbReference type="PROSITE" id="PS00132">
    <property type="entry name" value="CARBOXYPEPT_ZN_1"/>
    <property type="match status" value="2"/>
</dbReference>
<dbReference type="Pfam" id="PF00246">
    <property type="entry name" value="Peptidase_M14"/>
    <property type="match status" value="2"/>
</dbReference>
<dbReference type="GO" id="GO:0008270">
    <property type="term" value="F:zinc ion binding"/>
    <property type="evidence" value="ECO:0007669"/>
    <property type="project" value="InterPro"/>
</dbReference>
<dbReference type="FunFam" id="2.60.40.1120:FF:000016">
    <property type="entry name" value="carboxypeptidase D isoform X2"/>
    <property type="match status" value="1"/>
</dbReference>
<dbReference type="CDD" id="cd03868">
    <property type="entry name" value="M14_CPD_I"/>
    <property type="match status" value="1"/>
</dbReference>
<dbReference type="PRINTS" id="PR00765">
    <property type="entry name" value="CRBOXYPTASEA"/>
</dbReference>
<dbReference type="PANTHER" id="PTHR11532">
    <property type="entry name" value="PROTEASE M14 CARBOXYPEPTIDASE"/>
    <property type="match status" value="1"/>
</dbReference>
<organism evidence="11">
    <name type="scientific">Daphnia magna</name>
    <dbReference type="NCBI Taxonomy" id="35525"/>
    <lineage>
        <taxon>Eukaryota</taxon>
        <taxon>Metazoa</taxon>
        <taxon>Ecdysozoa</taxon>
        <taxon>Arthropoda</taxon>
        <taxon>Crustacea</taxon>
        <taxon>Branchiopoda</taxon>
        <taxon>Diplostraca</taxon>
        <taxon>Cladocera</taxon>
        <taxon>Anomopoda</taxon>
        <taxon>Daphniidae</taxon>
        <taxon>Daphnia</taxon>
    </lineage>
</organism>
<dbReference type="GO" id="GO:0006518">
    <property type="term" value="P:peptide metabolic process"/>
    <property type="evidence" value="ECO:0007669"/>
    <property type="project" value="TreeGrafter"/>
</dbReference>
<dbReference type="EMBL" id="GDIQ01081680">
    <property type="protein sequence ID" value="JAN13057.1"/>
    <property type="molecule type" value="Transcribed_RNA"/>
</dbReference>
<dbReference type="SMART" id="SM00631">
    <property type="entry name" value="Zn_pept"/>
    <property type="match status" value="2"/>
</dbReference>
<dbReference type="CDD" id="cd03858">
    <property type="entry name" value="M14_CP_N-E_like"/>
    <property type="match status" value="1"/>
</dbReference>
<dbReference type="PROSITE" id="PS52035">
    <property type="entry name" value="PEPTIDASE_M14"/>
    <property type="match status" value="2"/>
</dbReference>
<protein>
    <submittedName>
        <fullName evidence="11">Carboxypeptidase D</fullName>
    </submittedName>
</protein>
<dbReference type="CDD" id="cd11308">
    <property type="entry name" value="Peptidase_M14NE-CP-C_like"/>
    <property type="match status" value="2"/>
</dbReference>
<evidence type="ECO:0000256" key="1">
    <source>
        <dbReference type="ARBA" id="ARBA00001947"/>
    </source>
</evidence>
<evidence type="ECO:0000256" key="9">
    <source>
        <dbReference type="PROSITE-ProRule" id="PRU01379"/>
    </source>
</evidence>
<dbReference type="InterPro" id="IPR057247">
    <property type="entry name" value="CARBOXYPEPT_ZN_2"/>
</dbReference>
<evidence type="ECO:0000259" key="10">
    <source>
        <dbReference type="PROSITE" id="PS52035"/>
    </source>
</evidence>
<proteinExistence type="inferred from homology"/>
<feature type="active site" description="Proton donor/acceptor" evidence="9">
    <location>
        <position position="717"/>
    </location>
</feature>